<dbReference type="Gene3D" id="3.40.50.720">
    <property type="entry name" value="NAD(P)-binding Rossmann-like Domain"/>
    <property type="match status" value="1"/>
</dbReference>
<sequence length="261" mass="27561">MSQHKGSAVVTGGAEGIGRAIAIRLAQDGFDVAVLDLPSSEAKAQAVVGEIEKHGRKALKLFGDVSIEEDVKAAVDRVVASWGGLDVMIANAGISLNRPFHEMTVEDFDRLVSVNLKGVFICYKHAAIQMMKQGRGGRIIGASSIAGKKGMAGNSIYCATKFGVRGLTQSAAMEYGKYGITVNAYAPGVIETGLLDKLDDYHTAQSNQPKGSWTKSLNSSNVLGRNGHPQDVVPLVSFLCTEEAGFITGQTILVDGGICFD</sequence>
<dbReference type="PANTHER" id="PTHR42760:SF121">
    <property type="entry name" value="3-OXOACYL-(ACYL-CARRIER-PROTEIN) REDUCTASE"/>
    <property type="match status" value="1"/>
</dbReference>
<keyword evidence="2" id="KW-0521">NADP</keyword>
<evidence type="ECO:0000313" key="4">
    <source>
        <dbReference type="EMBL" id="OCH87937.1"/>
    </source>
</evidence>
<dbReference type="GO" id="GO:0006633">
    <property type="term" value="P:fatty acid biosynthetic process"/>
    <property type="evidence" value="ECO:0007669"/>
    <property type="project" value="TreeGrafter"/>
</dbReference>
<dbReference type="InterPro" id="IPR002347">
    <property type="entry name" value="SDR_fam"/>
</dbReference>
<name>A0A8E2AWG6_9APHY</name>
<dbReference type="Proteomes" id="UP000250043">
    <property type="component" value="Unassembled WGS sequence"/>
</dbReference>
<reference evidence="4 5" key="1">
    <citation type="submission" date="2016-07" db="EMBL/GenBank/DDBJ databases">
        <title>Draft genome of the white-rot fungus Obba rivulosa 3A-2.</title>
        <authorList>
            <consortium name="DOE Joint Genome Institute"/>
            <person name="Miettinen O."/>
            <person name="Riley R."/>
            <person name="Acob R."/>
            <person name="Barry K."/>
            <person name="Cullen D."/>
            <person name="De Vries R."/>
            <person name="Hainaut M."/>
            <person name="Hatakka A."/>
            <person name="Henrissat B."/>
            <person name="Hilden K."/>
            <person name="Kuo R."/>
            <person name="Labutti K."/>
            <person name="Lipzen A."/>
            <person name="Makela M.R."/>
            <person name="Sandor L."/>
            <person name="Spatafora J.W."/>
            <person name="Grigoriev I.V."/>
            <person name="Hibbett D.S."/>
        </authorList>
    </citation>
    <scope>NUCLEOTIDE SEQUENCE [LARGE SCALE GENOMIC DNA]</scope>
    <source>
        <strain evidence="4 5">3A-2</strain>
    </source>
</reference>
<dbReference type="InterPro" id="IPR057326">
    <property type="entry name" value="KR_dom"/>
</dbReference>
<dbReference type="PRINTS" id="PR00080">
    <property type="entry name" value="SDRFAMILY"/>
</dbReference>
<dbReference type="OrthoDB" id="498125at2759"/>
<dbReference type="Pfam" id="PF13561">
    <property type="entry name" value="adh_short_C2"/>
    <property type="match status" value="1"/>
</dbReference>
<evidence type="ECO:0000256" key="2">
    <source>
        <dbReference type="ARBA" id="ARBA00022857"/>
    </source>
</evidence>
<gene>
    <name evidence="4" type="ORF">OBBRIDRAFT_120423</name>
</gene>
<evidence type="ECO:0000313" key="5">
    <source>
        <dbReference type="Proteomes" id="UP000250043"/>
    </source>
</evidence>
<organism evidence="4 5">
    <name type="scientific">Obba rivulosa</name>
    <dbReference type="NCBI Taxonomy" id="1052685"/>
    <lineage>
        <taxon>Eukaryota</taxon>
        <taxon>Fungi</taxon>
        <taxon>Dikarya</taxon>
        <taxon>Basidiomycota</taxon>
        <taxon>Agaricomycotina</taxon>
        <taxon>Agaricomycetes</taxon>
        <taxon>Polyporales</taxon>
        <taxon>Gelatoporiaceae</taxon>
        <taxon>Obba</taxon>
    </lineage>
</organism>
<evidence type="ECO:0000259" key="3">
    <source>
        <dbReference type="SMART" id="SM00822"/>
    </source>
</evidence>
<evidence type="ECO:0000256" key="1">
    <source>
        <dbReference type="ARBA" id="ARBA00006484"/>
    </source>
</evidence>
<dbReference type="SUPFAM" id="SSF51735">
    <property type="entry name" value="NAD(P)-binding Rossmann-fold domains"/>
    <property type="match status" value="1"/>
</dbReference>
<dbReference type="PROSITE" id="PS00061">
    <property type="entry name" value="ADH_SHORT"/>
    <property type="match status" value="1"/>
</dbReference>
<protein>
    <submittedName>
        <fullName evidence="4">Acetoin reductase family protein</fullName>
    </submittedName>
</protein>
<dbReference type="EMBL" id="KV722468">
    <property type="protein sequence ID" value="OCH87937.1"/>
    <property type="molecule type" value="Genomic_DNA"/>
</dbReference>
<dbReference type="InterPro" id="IPR036291">
    <property type="entry name" value="NAD(P)-bd_dom_sf"/>
</dbReference>
<proteinExistence type="inferred from homology"/>
<dbReference type="FunFam" id="3.40.50.720:FF:000084">
    <property type="entry name" value="Short-chain dehydrogenase reductase"/>
    <property type="match status" value="1"/>
</dbReference>
<dbReference type="InterPro" id="IPR020904">
    <property type="entry name" value="Sc_DH/Rdtase_CS"/>
</dbReference>
<comment type="similarity">
    <text evidence="1">Belongs to the short-chain dehydrogenases/reductases (SDR) family.</text>
</comment>
<dbReference type="PANTHER" id="PTHR42760">
    <property type="entry name" value="SHORT-CHAIN DEHYDROGENASES/REDUCTASES FAMILY MEMBER"/>
    <property type="match status" value="1"/>
</dbReference>
<dbReference type="GO" id="GO:0048038">
    <property type="term" value="F:quinone binding"/>
    <property type="evidence" value="ECO:0007669"/>
    <property type="project" value="TreeGrafter"/>
</dbReference>
<dbReference type="SMART" id="SM00822">
    <property type="entry name" value="PKS_KR"/>
    <property type="match status" value="1"/>
</dbReference>
<accession>A0A8E2AWG6</accession>
<dbReference type="GO" id="GO:0016616">
    <property type="term" value="F:oxidoreductase activity, acting on the CH-OH group of donors, NAD or NADP as acceptor"/>
    <property type="evidence" value="ECO:0007669"/>
    <property type="project" value="TreeGrafter"/>
</dbReference>
<feature type="domain" description="Ketoreductase" evidence="3">
    <location>
        <begin position="6"/>
        <end position="188"/>
    </location>
</feature>
<keyword evidence="5" id="KW-1185">Reference proteome</keyword>
<dbReference type="AlphaFoldDB" id="A0A8E2AWG6"/>
<dbReference type="PRINTS" id="PR00081">
    <property type="entry name" value="GDHRDH"/>
</dbReference>